<evidence type="ECO:0000313" key="2">
    <source>
        <dbReference type="EMBL" id="QGU28470.1"/>
    </source>
</evidence>
<protein>
    <submittedName>
        <fullName evidence="2">Uncharacterized protein</fullName>
    </submittedName>
</protein>
<sequence length="130" mass="13596">MRYWHLVRGIEDGVLYKGQEVVQGSMTIAPTSGLSARAAFAPLEGAAPVLILNDTAISLEGNPLHLGTTTEPANVIVSNAEIASWPTFHLAPISEPGALGQLLRSVDPDDSNRPHPDGSPADPAMRAHGG</sequence>
<feature type="compositionally biased region" description="Basic and acidic residues" evidence="1">
    <location>
        <begin position="106"/>
        <end position="116"/>
    </location>
</feature>
<name>A0A6I6E7S4_9MICO</name>
<proteinExistence type="predicted"/>
<keyword evidence="3" id="KW-1185">Reference proteome</keyword>
<gene>
    <name evidence="2" type="ORF">D7D94_12910</name>
</gene>
<dbReference type="Proteomes" id="UP000422989">
    <property type="component" value="Chromosome"/>
</dbReference>
<dbReference type="KEGG" id="moj:D7D94_12910"/>
<evidence type="ECO:0000313" key="3">
    <source>
        <dbReference type="Proteomes" id="UP000422989"/>
    </source>
</evidence>
<dbReference type="RefSeq" id="WP_156243014.1">
    <property type="nucleotide sequence ID" value="NZ_BAAAZL010000003.1"/>
</dbReference>
<feature type="region of interest" description="Disordered" evidence="1">
    <location>
        <begin position="99"/>
        <end position="130"/>
    </location>
</feature>
<reference evidence="2 3" key="1">
    <citation type="submission" date="2018-09" db="EMBL/GenBank/DDBJ databases">
        <title>Whole genome sequencing of Microbacterium oryzae strain MB-10T.</title>
        <authorList>
            <person name="Das S.K."/>
        </authorList>
    </citation>
    <scope>NUCLEOTIDE SEQUENCE [LARGE SCALE GENOMIC DNA]</scope>
    <source>
        <strain evidence="2 3">MB-10</strain>
    </source>
</reference>
<dbReference type="EMBL" id="CP032550">
    <property type="protein sequence ID" value="QGU28470.1"/>
    <property type="molecule type" value="Genomic_DNA"/>
</dbReference>
<organism evidence="2 3">
    <name type="scientific">Microbacterium oryzae</name>
    <dbReference type="NCBI Taxonomy" id="743009"/>
    <lineage>
        <taxon>Bacteria</taxon>
        <taxon>Bacillati</taxon>
        <taxon>Actinomycetota</taxon>
        <taxon>Actinomycetes</taxon>
        <taxon>Micrococcales</taxon>
        <taxon>Microbacteriaceae</taxon>
        <taxon>Microbacterium</taxon>
    </lineage>
</organism>
<evidence type="ECO:0000256" key="1">
    <source>
        <dbReference type="SAM" id="MobiDB-lite"/>
    </source>
</evidence>
<dbReference type="AlphaFoldDB" id="A0A6I6E7S4"/>
<accession>A0A6I6E7S4</accession>